<organism evidence="1 2">
    <name type="scientific">Eumeta variegata</name>
    <name type="common">Bagworm moth</name>
    <name type="synonym">Eumeta japonica</name>
    <dbReference type="NCBI Taxonomy" id="151549"/>
    <lineage>
        <taxon>Eukaryota</taxon>
        <taxon>Metazoa</taxon>
        <taxon>Ecdysozoa</taxon>
        <taxon>Arthropoda</taxon>
        <taxon>Hexapoda</taxon>
        <taxon>Insecta</taxon>
        <taxon>Pterygota</taxon>
        <taxon>Neoptera</taxon>
        <taxon>Endopterygota</taxon>
        <taxon>Lepidoptera</taxon>
        <taxon>Glossata</taxon>
        <taxon>Ditrysia</taxon>
        <taxon>Tineoidea</taxon>
        <taxon>Psychidae</taxon>
        <taxon>Oiketicinae</taxon>
        <taxon>Eumeta</taxon>
    </lineage>
</organism>
<comment type="caution">
    <text evidence="1">The sequence shown here is derived from an EMBL/GenBank/DDBJ whole genome shotgun (WGS) entry which is preliminary data.</text>
</comment>
<reference evidence="1 2" key="1">
    <citation type="journal article" date="2019" name="Commun. Biol.">
        <title>The bagworm genome reveals a unique fibroin gene that provides high tensile strength.</title>
        <authorList>
            <person name="Kono N."/>
            <person name="Nakamura H."/>
            <person name="Ohtoshi R."/>
            <person name="Tomita M."/>
            <person name="Numata K."/>
            <person name="Arakawa K."/>
        </authorList>
    </citation>
    <scope>NUCLEOTIDE SEQUENCE [LARGE SCALE GENOMIC DNA]</scope>
</reference>
<accession>A0A4C1ZXZ3</accession>
<evidence type="ECO:0000313" key="1">
    <source>
        <dbReference type="EMBL" id="GBP92870.1"/>
    </source>
</evidence>
<keyword evidence="2" id="KW-1185">Reference proteome</keyword>
<sequence length="132" mass="14965">MDQRGAPILPKENRYILSLTIRSDEGDRGLSRRRSALSEIFFPSAVVRSPRQRRHGVDTSANIWRPDFLNPARPEKWNIKLPFPLAPAAAEGPFLADVKYPASAGGVVFPLWKSSRRTFKDKQRRACAETDF</sequence>
<name>A0A4C1ZXZ3_EUMVA</name>
<dbReference type="EMBL" id="BGZK01002316">
    <property type="protein sequence ID" value="GBP92870.1"/>
    <property type="molecule type" value="Genomic_DNA"/>
</dbReference>
<gene>
    <name evidence="1" type="ORF">EVAR_54889_1</name>
</gene>
<dbReference type="Proteomes" id="UP000299102">
    <property type="component" value="Unassembled WGS sequence"/>
</dbReference>
<evidence type="ECO:0000313" key="2">
    <source>
        <dbReference type="Proteomes" id="UP000299102"/>
    </source>
</evidence>
<proteinExistence type="predicted"/>
<dbReference type="AlphaFoldDB" id="A0A4C1ZXZ3"/>
<protein>
    <submittedName>
        <fullName evidence="1">Uncharacterized protein</fullName>
    </submittedName>
</protein>